<accession>A0A0G1DLQ1</accession>
<evidence type="ECO:0000259" key="1">
    <source>
        <dbReference type="PROSITE" id="PS51459"/>
    </source>
</evidence>
<comment type="caution">
    <text evidence="2">The sequence shown here is derived from an EMBL/GenBank/DDBJ whole genome shotgun (WGS) entry which is preliminary data.</text>
</comment>
<dbReference type="AlphaFoldDB" id="A0A0G1DLQ1"/>
<dbReference type="Proteomes" id="UP000034090">
    <property type="component" value="Unassembled WGS sequence"/>
</dbReference>
<dbReference type="STRING" id="1618578.UV74_C0002G0009"/>
<dbReference type="SUPFAM" id="SSF140931">
    <property type="entry name" value="Fic-like"/>
    <property type="match status" value="1"/>
</dbReference>
<dbReference type="PANTHER" id="PTHR13504:SF38">
    <property type="entry name" value="FIDO DOMAIN-CONTAINING PROTEIN"/>
    <property type="match status" value="1"/>
</dbReference>
<name>A0A0G1DLQ1_9BACT</name>
<evidence type="ECO:0000313" key="3">
    <source>
        <dbReference type="Proteomes" id="UP000034090"/>
    </source>
</evidence>
<reference evidence="2 3" key="1">
    <citation type="journal article" date="2015" name="Nature">
        <title>rRNA introns, odd ribosomes, and small enigmatic genomes across a large radiation of phyla.</title>
        <authorList>
            <person name="Brown C.T."/>
            <person name="Hug L.A."/>
            <person name="Thomas B.C."/>
            <person name="Sharon I."/>
            <person name="Castelle C.J."/>
            <person name="Singh A."/>
            <person name="Wilkins M.J."/>
            <person name="Williams K.H."/>
            <person name="Banfield J.F."/>
        </authorList>
    </citation>
    <scope>NUCLEOTIDE SEQUENCE [LARGE SCALE GENOMIC DNA]</scope>
</reference>
<evidence type="ECO:0000313" key="2">
    <source>
        <dbReference type="EMBL" id="KKS98790.1"/>
    </source>
</evidence>
<gene>
    <name evidence="2" type="ORF">UV74_C0002G0009</name>
</gene>
<protein>
    <recommendedName>
        <fullName evidence="1">Fido domain-containing protein</fullName>
    </recommendedName>
</protein>
<dbReference type="InterPro" id="IPR040198">
    <property type="entry name" value="Fido_containing"/>
</dbReference>
<feature type="domain" description="Fido" evidence="1">
    <location>
        <begin position="79"/>
        <end position="228"/>
    </location>
</feature>
<dbReference type="EMBL" id="LCFQ01000002">
    <property type="protein sequence ID" value="KKS98790.1"/>
    <property type="molecule type" value="Genomic_DNA"/>
</dbReference>
<proteinExistence type="predicted"/>
<sequence>MPTVTYNLSTKIKLTISEIERTRVKILLYPLPFEKENKLKWEADISRAYWSLVITGNKLNRKRIASLLSSPFSYKTQSTEERDILRYRQALEYIYYNWYGSDKSLNYNVVAYLYKIACQPTDTIKFVSTRAKTDLIKTLEYLNRSNEHPIIQAGIALMQMRTLSPFENYNGIVSRLVSQLYLYKGGYDFRGLLILDEFWHKDMDNYRRLVNTARQTQNLTNWLEYYIEAINIQLVKALNNMRSSRSHEWIDNHFWSLNERQKEILSMLKDPTATLTNRRVQRIFKISQITASRDLSKLAKLRLLLSHSKGRSTFYTKV</sequence>
<dbReference type="InterPro" id="IPR003812">
    <property type="entry name" value="Fido"/>
</dbReference>
<dbReference type="PANTHER" id="PTHR13504">
    <property type="entry name" value="FIDO DOMAIN-CONTAINING PROTEIN DDB_G0283145"/>
    <property type="match status" value="1"/>
</dbReference>
<organism evidence="2 3">
    <name type="scientific">Candidatus Woesebacteria bacterium GW2011_GWB1_43_14</name>
    <dbReference type="NCBI Taxonomy" id="1618578"/>
    <lineage>
        <taxon>Bacteria</taxon>
        <taxon>Candidatus Woeseibacteriota</taxon>
    </lineage>
</organism>
<dbReference type="Gene3D" id="1.10.3290.10">
    <property type="entry name" value="Fido-like domain"/>
    <property type="match status" value="2"/>
</dbReference>
<dbReference type="PROSITE" id="PS51459">
    <property type="entry name" value="FIDO"/>
    <property type="match status" value="1"/>
</dbReference>
<dbReference type="InterPro" id="IPR036597">
    <property type="entry name" value="Fido-like_dom_sf"/>
</dbReference>